<dbReference type="RefSeq" id="WP_078276812.1">
    <property type="nucleotide sequence ID" value="NZ_MUXU01000039.1"/>
</dbReference>
<keyword evidence="3" id="KW-1185">Reference proteome</keyword>
<dbReference type="Proteomes" id="UP000255279">
    <property type="component" value="Unassembled WGS sequence"/>
</dbReference>
<dbReference type="OrthoDB" id="190583at2"/>
<dbReference type="AlphaFoldDB" id="A0A1T0A2E4"/>
<protein>
    <submittedName>
        <fullName evidence="1">Uncharacterized protein</fullName>
    </submittedName>
</protein>
<reference evidence="2 4" key="2">
    <citation type="submission" date="2018-06" db="EMBL/GenBank/DDBJ databases">
        <authorList>
            <consortium name="Pathogen Informatics"/>
            <person name="Doyle S."/>
        </authorList>
    </citation>
    <scope>NUCLEOTIDE SEQUENCE [LARGE SCALE GENOMIC DNA]</scope>
    <source>
        <strain evidence="2 4">NCTC10293</strain>
    </source>
</reference>
<dbReference type="Proteomes" id="UP000190435">
    <property type="component" value="Unassembled WGS sequence"/>
</dbReference>
<name>A0A1T0A2E4_9GAMM</name>
<evidence type="ECO:0000313" key="3">
    <source>
        <dbReference type="Proteomes" id="UP000190435"/>
    </source>
</evidence>
<evidence type="ECO:0000313" key="2">
    <source>
        <dbReference type="EMBL" id="STZ09836.1"/>
    </source>
</evidence>
<sequence>MTPSAKPTNDTLAWLHRQAFCDFNANFTDLNADFTQDSHPKTHVFWLQAHLPNQSNSSIHQSILPNIAVCATFIANTPKNCAHLLLSYYLSDTDWLTLAPTSPTHTTRQDYLWEQNCLECFVEFGDNVGYREVNISFDGAFNVYHFLAYRAPAVMPPVQDSHASVQFIHSTQAIPHWHSYHAVVSFDDNPPNLHKIHPTAILYHGSTPIFYAEKHATPPDFHDRRYWRVASE</sequence>
<dbReference type="EMBL" id="MUXU01000039">
    <property type="protein sequence ID" value="OOR89441.1"/>
    <property type="molecule type" value="Genomic_DNA"/>
</dbReference>
<reference evidence="1 3" key="1">
    <citation type="submission" date="2017-02" db="EMBL/GenBank/DDBJ databases">
        <title>Draft genome sequence of Moraxella caviae CCUG 355 type strain.</title>
        <authorList>
            <person name="Engstrom-Jakobsson H."/>
            <person name="Salva-Serra F."/>
            <person name="Thorell K."/>
            <person name="Gonzales-Siles L."/>
            <person name="Karlsson R."/>
            <person name="Boulund F."/>
            <person name="Engstrand L."/>
            <person name="Moore E."/>
        </authorList>
    </citation>
    <scope>NUCLEOTIDE SEQUENCE [LARGE SCALE GENOMIC DNA]</scope>
    <source>
        <strain evidence="1 3">CCUG 355</strain>
    </source>
</reference>
<dbReference type="STRING" id="34060.B0181_07115"/>
<evidence type="ECO:0000313" key="4">
    <source>
        <dbReference type="Proteomes" id="UP000255279"/>
    </source>
</evidence>
<proteinExistence type="predicted"/>
<organism evidence="1 3">
    <name type="scientific">Moraxella caviae</name>
    <dbReference type="NCBI Taxonomy" id="34060"/>
    <lineage>
        <taxon>Bacteria</taxon>
        <taxon>Pseudomonadati</taxon>
        <taxon>Pseudomonadota</taxon>
        <taxon>Gammaproteobacteria</taxon>
        <taxon>Moraxellales</taxon>
        <taxon>Moraxellaceae</taxon>
        <taxon>Moraxella</taxon>
    </lineage>
</organism>
<accession>A0A1T0A2E4</accession>
<gene>
    <name evidence="1" type="ORF">B0181_07115</name>
    <name evidence="2" type="ORF">NCTC10293_00147</name>
</gene>
<dbReference type="EMBL" id="UGQE01000001">
    <property type="protein sequence ID" value="STZ09836.1"/>
    <property type="molecule type" value="Genomic_DNA"/>
</dbReference>
<evidence type="ECO:0000313" key="1">
    <source>
        <dbReference type="EMBL" id="OOR89441.1"/>
    </source>
</evidence>